<dbReference type="Pfam" id="PF01423">
    <property type="entry name" value="LSM"/>
    <property type="match status" value="1"/>
</dbReference>
<protein>
    <recommendedName>
        <fullName evidence="2">Putative snRNP Sm-like protein</fullName>
    </recommendedName>
</protein>
<name>A0ABN6ZQE4_9CREN</name>
<keyword evidence="6" id="KW-1185">Reference proteome</keyword>
<evidence type="ECO:0000256" key="2">
    <source>
        <dbReference type="ARBA" id="ARBA00021121"/>
    </source>
</evidence>
<gene>
    <name evidence="5" type="ORF">PABY_01700</name>
</gene>
<feature type="domain" description="Sm" evidence="4">
    <location>
        <begin position="4"/>
        <end position="75"/>
    </location>
</feature>
<evidence type="ECO:0000256" key="3">
    <source>
        <dbReference type="ARBA" id="ARBA00023274"/>
    </source>
</evidence>
<evidence type="ECO:0000313" key="6">
    <source>
        <dbReference type="Proteomes" id="UP001341135"/>
    </source>
</evidence>
<dbReference type="InterPro" id="IPR047575">
    <property type="entry name" value="Sm"/>
</dbReference>
<dbReference type="InterPro" id="IPR001163">
    <property type="entry name" value="Sm_dom_euk/arc"/>
</dbReference>
<dbReference type="EMBL" id="AP028907">
    <property type="protein sequence ID" value="BES80603.1"/>
    <property type="molecule type" value="Genomic_DNA"/>
</dbReference>
<dbReference type="Gene3D" id="2.30.30.100">
    <property type="match status" value="1"/>
</dbReference>
<dbReference type="CDD" id="cd01731">
    <property type="entry name" value="archaeal_Sm1"/>
    <property type="match status" value="1"/>
</dbReference>
<dbReference type="PANTHER" id="PTHR10553:SF5">
    <property type="entry name" value="U6 SNRNA-ASSOCIATED SM-LIKE PROTEIN LSM7"/>
    <property type="match status" value="1"/>
</dbReference>
<dbReference type="SMART" id="SM00651">
    <property type="entry name" value="Sm"/>
    <property type="match status" value="1"/>
</dbReference>
<dbReference type="Proteomes" id="UP001341135">
    <property type="component" value="Chromosome"/>
</dbReference>
<sequence>MAETTHRVLGDNIGSIVLVKLKDANEVRGKLKSYDQHLNLVLEDAEEVYEDGRTRKLGTIVIRGDTVLLISPAQF</sequence>
<evidence type="ECO:0000259" key="4">
    <source>
        <dbReference type="PROSITE" id="PS52002"/>
    </source>
</evidence>
<dbReference type="SUPFAM" id="SSF50182">
    <property type="entry name" value="Sm-like ribonucleoproteins"/>
    <property type="match status" value="1"/>
</dbReference>
<dbReference type="PANTHER" id="PTHR10553">
    <property type="entry name" value="SMALL NUCLEAR RIBONUCLEOPROTEIN"/>
    <property type="match status" value="1"/>
</dbReference>
<dbReference type="InterPro" id="IPR010920">
    <property type="entry name" value="LSM_dom_sf"/>
</dbReference>
<evidence type="ECO:0000313" key="5">
    <source>
        <dbReference type="EMBL" id="BES80603.1"/>
    </source>
</evidence>
<dbReference type="RefSeq" id="WP_338250994.1">
    <property type="nucleotide sequence ID" value="NZ_AP028907.1"/>
</dbReference>
<accession>A0ABN6ZQE4</accession>
<reference evidence="5 6" key="1">
    <citation type="submission" date="2023-09" db="EMBL/GenBank/DDBJ databases">
        <title>Pyrofollis japonicus gen. nov. sp. nov., a novel member of the family Pyrodictiaceae isolated from the Iheya North hydrothermal field.</title>
        <authorList>
            <person name="Miyazaki U."/>
            <person name="Sanari M."/>
            <person name="Tame A."/>
            <person name="Kitajima M."/>
            <person name="Okamoto A."/>
            <person name="Sawayama S."/>
            <person name="Miyazaki J."/>
            <person name="Takai K."/>
            <person name="Nakagawa S."/>
        </authorList>
    </citation>
    <scope>NUCLEOTIDE SEQUENCE [LARGE SCALE GENOMIC DNA]</scope>
    <source>
        <strain evidence="5 6">AV2</strain>
    </source>
</reference>
<dbReference type="InterPro" id="IPR044641">
    <property type="entry name" value="Lsm7/SmG-like"/>
</dbReference>
<keyword evidence="3" id="KW-0687">Ribonucleoprotein</keyword>
<organism evidence="5 6">
    <name type="scientific">Pyrodictium abyssi</name>
    <dbReference type="NCBI Taxonomy" id="54256"/>
    <lineage>
        <taxon>Archaea</taxon>
        <taxon>Thermoproteota</taxon>
        <taxon>Thermoprotei</taxon>
        <taxon>Desulfurococcales</taxon>
        <taxon>Pyrodictiaceae</taxon>
        <taxon>Pyrodictium</taxon>
    </lineage>
</organism>
<dbReference type="InterPro" id="IPR022901">
    <property type="entry name" value="snRNP_Sm-like_arc"/>
</dbReference>
<comment type="similarity">
    <text evidence="1">Belongs to the snRNP Sm proteins family.</text>
</comment>
<evidence type="ECO:0000256" key="1">
    <source>
        <dbReference type="ARBA" id="ARBA00006850"/>
    </source>
</evidence>
<dbReference type="PROSITE" id="PS52002">
    <property type="entry name" value="SM"/>
    <property type="match status" value="1"/>
</dbReference>
<dbReference type="GeneID" id="89288193"/>
<proteinExistence type="inferred from homology"/>